<feature type="chain" id="PRO_5045198416" description="DUF2680 domain-containing protein" evidence="3">
    <location>
        <begin position="24"/>
        <end position="214"/>
    </location>
</feature>
<dbReference type="Proteomes" id="UP001317742">
    <property type="component" value="Chromosome"/>
</dbReference>
<evidence type="ECO:0000256" key="3">
    <source>
        <dbReference type="SAM" id="SignalP"/>
    </source>
</evidence>
<evidence type="ECO:0008006" key="6">
    <source>
        <dbReference type="Google" id="ProtNLM"/>
    </source>
</evidence>
<feature type="compositionally biased region" description="Basic residues" evidence="2">
    <location>
        <begin position="202"/>
        <end position="214"/>
    </location>
</feature>
<feature type="region of interest" description="Disordered" evidence="2">
    <location>
        <begin position="128"/>
        <end position="214"/>
    </location>
</feature>
<evidence type="ECO:0000313" key="5">
    <source>
        <dbReference type="Proteomes" id="UP001317742"/>
    </source>
</evidence>
<name>A0ABM8AZ55_9BACT</name>
<feature type="signal peptide" evidence="3">
    <location>
        <begin position="1"/>
        <end position="23"/>
    </location>
</feature>
<evidence type="ECO:0000313" key="4">
    <source>
        <dbReference type="EMBL" id="BDQ36814.1"/>
    </source>
</evidence>
<keyword evidence="3" id="KW-0732">Signal</keyword>
<evidence type="ECO:0000256" key="2">
    <source>
        <dbReference type="SAM" id="MobiDB-lite"/>
    </source>
</evidence>
<feature type="compositionally biased region" description="Acidic residues" evidence="2">
    <location>
        <begin position="161"/>
        <end position="170"/>
    </location>
</feature>
<evidence type="ECO:0000256" key="1">
    <source>
        <dbReference type="SAM" id="Coils"/>
    </source>
</evidence>
<organism evidence="4 5">
    <name type="scientific">Pseudodesulfovibrio nedwellii</name>
    <dbReference type="NCBI Taxonomy" id="2973072"/>
    <lineage>
        <taxon>Bacteria</taxon>
        <taxon>Pseudomonadati</taxon>
        <taxon>Thermodesulfobacteriota</taxon>
        <taxon>Desulfovibrionia</taxon>
        <taxon>Desulfovibrionales</taxon>
        <taxon>Desulfovibrionaceae</taxon>
    </lineage>
</organism>
<feature type="coiled-coil region" evidence="1">
    <location>
        <begin position="46"/>
        <end position="99"/>
    </location>
</feature>
<sequence>MKHRIIIACMFTMLAIPINTALAQGEPIFTQEELIGLVGEAVVQETTEASDEVRKAKEILDAMRKEGTVAEQQQAQTNVENAEKKFTKAQGKLDEARVDAFARESGKSPADIQAMRDSGMGWGRIAKETNVHPSTSGKGKGKTKNKGKGKGKNSGNSTYADSDDDMDENETTTYETDTNNQNDEELDEASQNQTQGKDKSKGKSNKSKGKDKKK</sequence>
<dbReference type="RefSeq" id="WP_281762694.1">
    <property type="nucleotide sequence ID" value="NZ_AP026709.1"/>
</dbReference>
<gene>
    <name evidence="4" type="ORF">SYK_11740</name>
</gene>
<dbReference type="EMBL" id="AP026709">
    <property type="protein sequence ID" value="BDQ36814.1"/>
    <property type="molecule type" value="Genomic_DNA"/>
</dbReference>
<feature type="compositionally biased region" description="Low complexity" evidence="2">
    <location>
        <begin position="171"/>
        <end position="181"/>
    </location>
</feature>
<keyword evidence="1" id="KW-0175">Coiled coil</keyword>
<accession>A0ABM8AZ55</accession>
<reference evidence="4 5" key="1">
    <citation type="submission" date="2022-08" db="EMBL/GenBank/DDBJ databases">
        <title>Genome Sequence of the sulphate-reducing bacterium, Pseudodesulfovibrio sp. SYK.</title>
        <authorList>
            <person name="Kondo R."/>
            <person name="Kataoka T."/>
        </authorList>
    </citation>
    <scope>NUCLEOTIDE SEQUENCE [LARGE SCALE GENOMIC DNA]</scope>
    <source>
        <strain evidence="4 5">SYK</strain>
    </source>
</reference>
<protein>
    <recommendedName>
        <fullName evidence="6">DUF2680 domain-containing protein</fullName>
    </recommendedName>
</protein>
<feature type="compositionally biased region" description="Basic residues" evidence="2">
    <location>
        <begin position="139"/>
        <end position="151"/>
    </location>
</feature>
<keyword evidence="5" id="KW-1185">Reference proteome</keyword>
<proteinExistence type="predicted"/>